<dbReference type="EMBL" id="KQ981490">
    <property type="protein sequence ID" value="KYN41344.1"/>
    <property type="molecule type" value="Genomic_DNA"/>
</dbReference>
<keyword evidence="2" id="KW-1185">Reference proteome</keyword>
<evidence type="ECO:0000313" key="1">
    <source>
        <dbReference type="EMBL" id="KYN41344.1"/>
    </source>
</evidence>
<gene>
    <name evidence="1" type="ORF">ALC56_04496</name>
</gene>
<dbReference type="Proteomes" id="UP000078541">
    <property type="component" value="Unassembled WGS sequence"/>
</dbReference>
<dbReference type="AlphaFoldDB" id="A0A195FN85"/>
<reference evidence="1 2" key="1">
    <citation type="submission" date="2016-03" db="EMBL/GenBank/DDBJ databases">
        <title>Trachymyrmex septentrionalis WGS genome.</title>
        <authorList>
            <person name="Nygaard S."/>
            <person name="Hu H."/>
            <person name="Boomsma J."/>
            <person name="Zhang G."/>
        </authorList>
    </citation>
    <scope>NUCLEOTIDE SEQUENCE [LARGE SCALE GENOMIC DNA]</scope>
    <source>
        <strain evidence="1">Tsep2-gDNA-1</strain>
        <tissue evidence="1">Whole body</tissue>
    </source>
</reference>
<proteinExistence type="predicted"/>
<feature type="non-terminal residue" evidence="1">
    <location>
        <position position="1"/>
    </location>
</feature>
<organism evidence="1 2">
    <name type="scientific">Trachymyrmex septentrionalis</name>
    <dbReference type="NCBI Taxonomy" id="34720"/>
    <lineage>
        <taxon>Eukaryota</taxon>
        <taxon>Metazoa</taxon>
        <taxon>Ecdysozoa</taxon>
        <taxon>Arthropoda</taxon>
        <taxon>Hexapoda</taxon>
        <taxon>Insecta</taxon>
        <taxon>Pterygota</taxon>
        <taxon>Neoptera</taxon>
        <taxon>Endopterygota</taxon>
        <taxon>Hymenoptera</taxon>
        <taxon>Apocrita</taxon>
        <taxon>Aculeata</taxon>
        <taxon>Formicoidea</taxon>
        <taxon>Formicidae</taxon>
        <taxon>Myrmicinae</taxon>
        <taxon>Trachymyrmex</taxon>
    </lineage>
</organism>
<protein>
    <recommendedName>
        <fullName evidence="3">Vitellogenin domain-containing protein</fullName>
    </recommendedName>
</protein>
<accession>A0A195FN85</accession>
<sequence>NVPPFNRNLEYSYNVRKTITVFRDPLQTTIYTASVTCQIEKSEEGENDEGEDDSLLCLLHDINILSTLTFQTLNTTNEVTNEEYNTNDDWFIIKFNSIGLEKLFVNSTTEKKDLIKEIAFQFHIGGEIIPKFTSNEKLAVGHCMTLFNINSTTHEFREEETDKILENQIILLSHKASYEKTPVYEGYERHVHLFIEKIRKDCKYSLPFFDFLNGMQVKKYIHTMEILDDELNISTTMEVQLPPDPWNPKGTPVFRETTHLGLANITSKTKVFDPLTREKYKWINLME</sequence>
<evidence type="ECO:0000313" key="2">
    <source>
        <dbReference type="Proteomes" id="UP000078541"/>
    </source>
</evidence>
<evidence type="ECO:0008006" key="3">
    <source>
        <dbReference type="Google" id="ProtNLM"/>
    </source>
</evidence>
<name>A0A195FN85_9HYME</name>